<name>A0ABV1IFI6_9ACTN</name>
<organism evidence="2 3">
    <name type="scientific">Paratractidigestivibacter faecalis</name>
    <dbReference type="NCBI Taxonomy" id="2292441"/>
    <lineage>
        <taxon>Bacteria</taxon>
        <taxon>Bacillati</taxon>
        <taxon>Actinomycetota</taxon>
        <taxon>Coriobacteriia</taxon>
        <taxon>Coriobacteriales</taxon>
        <taxon>Atopobiaceae</taxon>
        <taxon>Paratractidigestivibacter</taxon>
    </lineage>
</organism>
<feature type="region of interest" description="Disordered" evidence="1">
    <location>
        <begin position="110"/>
        <end position="161"/>
    </location>
</feature>
<sequence>MATEMDWRGHDESLGGVLSDFFESPEVRAKMGAGHAAGLAWHSVIGDIERKHTTGVFVGKSKAPGMAPALCVYVDSRMRMVDFNANREIYLARLEAAGFDYSEVRFLQNKRPRPKAQPAPPEKGYEGAVPSSHSEPLPELSEAERAQIEAQTAGLSPALRESVSKAMAACMRRQRYEGRKNL</sequence>
<evidence type="ECO:0008006" key="4">
    <source>
        <dbReference type="Google" id="ProtNLM"/>
    </source>
</evidence>
<dbReference type="Proteomes" id="UP001478817">
    <property type="component" value="Unassembled WGS sequence"/>
</dbReference>
<feature type="compositionally biased region" description="Low complexity" evidence="1">
    <location>
        <begin position="130"/>
        <end position="140"/>
    </location>
</feature>
<comment type="caution">
    <text evidence="2">The sequence shown here is derived from an EMBL/GenBank/DDBJ whole genome shotgun (WGS) entry which is preliminary data.</text>
</comment>
<proteinExistence type="predicted"/>
<evidence type="ECO:0000256" key="1">
    <source>
        <dbReference type="SAM" id="MobiDB-lite"/>
    </source>
</evidence>
<evidence type="ECO:0000313" key="3">
    <source>
        <dbReference type="Proteomes" id="UP001478817"/>
    </source>
</evidence>
<accession>A0ABV1IFI6</accession>
<keyword evidence="3" id="KW-1185">Reference proteome</keyword>
<evidence type="ECO:0000313" key="2">
    <source>
        <dbReference type="EMBL" id="MEQ2637399.1"/>
    </source>
</evidence>
<protein>
    <recommendedName>
        <fullName evidence="4">DUF721 domain-containing protein</fullName>
    </recommendedName>
</protein>
<dbReference type="RefSeq" id="WP_349181882.1">
    <property type="nucleotide sequence ID" value="NZ_JBBNGS010000004.1"/>
</dbReference>
<gene>
    <name evidence="2" type="ORF">AAAT05_03460</name>
</gene>
<dbReference type="EMBL" id="JBBNGS010000004">
    <property type="protein sequence ID" value="MEQ2637399.1"/>
    <property type="molecule type" value="Genomic_DNA"/>
</dbReference>
<reference evidence="2 3" key="1">
    <citation type="submission" date="2024-04" db="EMBL/GenBank/DDBJ databases">
        <title>Human intestinal bacterial collection.</title>
        <authorList>
            <person name="Pauvert C."/>
            <person name="Hitch T.C.A."/>
            <person name="Clavel T."/>
        </authorList>
    </citation>
    <scope>NUCLEOTIDE SEQUENCE [LARGE SCALE GENOMIC DNA]</scope>
    <source>
        <strain evidence="2 3">CLA-AA-H197</strain>
    </source>
</reference>